<organism evidence="2 3">
    <name type="scientific">Methylobacterium planeticum</name>
    <dbReference type="NCBI Taxonomy" id="2615211"/>
    <lineage>
        <taxon>Bacteria</taxon>
        <taxon>Pseudomonadati</taxon>
        <taxon>Pseudomonadota</taxon>
        <taxon>Alphaproteobacteria</taxon>
        <taxon>Hyphomicrobiales</taxon>
        <taxon>Methylobacteriaceae</taxon>
        <taxon>Methylobacterium</taxon>
    </lineage>
</organism>
<accession>A0A6N6MQ56</accession>
<protein>
    <submittedName>
        <fullName evidence="2">Uncharacterized protein</fullName>
    </submittedName>
</protein>
<sequence length="88" mass="9582">MGTIHTFTPRQRYAAEADVRAQIEEAAQAALDAAERLIGILDRMDGNPDDEDGANAEPSLGAPEDHESQVVWLLGSDRDLETRTILPP</sequence>
<gene>
    <name evidence="2" type="ORF">F6X51_17435</name>
</gene>
<dbReference type="EMBL" id="VZZJ01000015">
    <property type="protein sequence ID" value="KAB1072201.1"/>
    <property type="molecule type" value="Genomic_DNA"/>
</dbReference>
<evidence type="ECO:0000313" key="3">
    <source>
        <dbReference type="Proteomes" id="UP000441523"/>
    </source>
</evidence>
<comment type="caution">
    <text evidence="2">The sequence shown here is derived from an EMBL/GenBank/DDBJ whole genome shotgun (WGS) entry which is preliminary data.</text>
</comment>
<dbReference type="AlphaFoldDB" id="A0A6N6MQ56"/>
<name>A0A6N6MQ56_9HYPH</name>
<dbReference type="Proteomes" id="UP000441523">
    <property type="component" value="Unassembled WGS sequence"/>
</dbReference>
<evidence type="ECO:0000313" key="2">
    <source>
        <dbReference type="EMBL" id="KAB1072201.1"/>
    </source>
</evidence>
<proteinExistence type="predicted"/>
<keyword evidence="3" id="KW-1185">Reference proteome</keyword>
<evidence type="ECO:0000256" key="1">
    <source>
        <dbReference type="SAM" id="MobiDB-lite"/>
    </source>
</evidence>
<feature type="region of interest" description="Disordered" evidence="1">
    <location>
        <begin position="43"/>
        <end position="67"/>
    </location>
</feature>
<reference evidence="2 3" key="1">
    <citation type="submission" date="2019-09" db="EMBL/GenBank/DDBJ databases">
        <title>YIM 132548 draft genome.</title>
        <authorList>
            <person name="Jiang L."/>
        </authorList>
    </citation>
    <scope>NUCLEOTIDE SEQUENCE [LARGE SCALE GENOMIC DNA]</scope>
    <source>
        <strain evidence="2 3">YIM 132548</strain>
    </source>
</reference>